<sequence length="140" mass="15264">MLACPPQLHPYARIPSTIPSSVRKITSRGTHDTSPPCPRRVGAPQVRTCGPRRRRAFAHKSLNPVPSSLLPYAAAIHQSLPQEGTRARQRLRQCMAGLTFGPTSARAPPHGFTIHSACLCVTATKEEATKHELDRVSCQP</sequence>
<reference evidence="2" key="2">
    <citation type="journal article" date="2015" name="Data Brief">
        <title>Shoot transcriptome of the giant reed, Arundo donax.</title>
        <authorList>
            <person name="Barrero R.A."/>
            <person name="Guerrero F.D."/>
            <person name="Moolhuijzen P."/>
            <person name="Goolsby J.A."/>
            <person name="Tidwell J."/>
            <person name="Bellgard S.E."/>
            <person name="Bellgard M.I."/>
        </authorList>
    </citation>
    <scope>NUCLEOTIDE SEQUENCE</scope>
    <source>
        <tissue evidence="2">Shoot tissue taken approximately 20 cm above the soil surface</tissue>
    </source>
</reference>
<dbReference type="AlphaFoldDB" id="A0A0A9GPX7"/>
<reference evidence="2" key="1">
    <citation type="submission" date="2014-09" db="EMBL/GenBank/DDBJ databases">
        <authorList>
            <person name="Magalhaes I.L.F."/>
            <person name="Oliveira U."/>
            <person name="Santos F.R."/>
            <person name="Vidigal T.H.D.A."/>
            <person name="Brescovit A.D."/>
            <person name="Santos A.J."/>
        </authorList>
    </citation>
    <scope>NUCLEOTIDE SEQUENCE</scope>
    <source>
        <tissue evidence="2">Shoot tissue taken approximately 20 cm above the soil surface</tissue>
    </source>
</reference>
<name>A0A0A9GPX7_ARUDO</name>
<dbReference type="EMBL" id="GBRH01173310">
    <property type="protein sequence ID" value="JAE24586.1"/>
    <property type="molecule type" value="Transcribed_RNA"/>
</dbReference>
<evidence type="ECO:0000256" key="1">
    <source>
        <dbReference type="SAM" id="MobiDB-lite"/>
    </source>
</evidence>
<protein>
    <submittedName>
        <fullName evidence="2">Uncharacterized protein</fullName>
    </submittedName>
</protein>
<proteinExistence type="predicted"/>
<organism evidence="2">
    <name type="scientific">Arundo donax</name>
    <name type="common">Giant reed</name>
    <name type="synonym">Donax arundinaceus</name>
    <dbReference type="NCBI Taxonomy" id="35708"/>
    <lineage>
        <taxon>Eukaryota</taxon>
        <taxon>Viridiplantae</taxon>
        <taxon>Streptophyta</taxon>
        <taxon>Embryophyta</taxon>
        <taxon>Tracheophyta</taxon>
        <taxon>Spermatophyta</taxon>
        <taxon>Magnoliopsida</taxon>
        <taxon>Liliopsida</taxon>
        <taxon>Poales</taxon>
        <taxon>Poaceae</taxon>
        <taxon>PACMAD clade</taxon>
        <taxon>Arundinoideae</taxon>
        <taxon>Arundineae</taxon>
        <taxon>Arundo</taxon>
    </lineage>
</organism>
<evidence type="ECO:0000313" key="2">
    <source>
        <dbReference type="EMBL" id="JAE24586.1"/>
    </source>
</evidence>
<accession>A0A0A9GPX7</accession>
<feature type="region of interest" description="Disordered" evidence="1">
    <location>
        <begin position="24"/>
        <end position="46"/>
    </location>
</feature>